<protein>
    <submittedName>
        <fullName evidence="1">Uncharacterized protein</fullName>
    </submittedName>
</protein>
<reference evidence="1" key="1">
    <citation type="submission" date="2013-04" db="EMBL/GenBank/DDBJ databases">
        <authorList>
            <person name="Qu J."/>
            <person name="Murali S.C."/>
            <person name="Bandaranaike D."/>
            <person name="Bellair M."/>
            <person name="Blankenburg K."/>
            <person name="Chao H."/>
            <person name="Dinh H."/>
            <person name="Doddapaneni H."/>
            <person name="Downs B."/>
            <person name="Dugan-Rocha S."/>
            <person name="Elkadiri S."/>
            <person name="Gnanaolivu R.D."/>
            <person name="Hernandez B."/>
            <person name="Javaid M."/>
            <person name="Jayaseelan J.C."/>
            <person name="Lee S."/>
            <person name="Li M."/>
            <person name="Ming W."/>
            <person name="Munidasa M."/>
            <person name="Muniz J."/>
            <person name="Nguyen L."/>
            <person name="Ongeri F."/>
            <person name="Osuji N."/>
            <person name="Pu L.-L."/>
            <person name="Puazo M."/>
            <person name="Qu C."/>
            <person name="Quiroz J."/>
            <person name="Raj R."/>
            <person name="Weissenberger G."/>
            <person name="Xin Y."/>
            <person name="Zou X."/>
            <person name="Han Y."/>
            <person name="Richards S."/>
            <person name="Worley K."/>
            <person name="Muzny D."/>
            <person name="Gibbs R."/>
        </authorList>
    </citation>
    <scope>NUCLEOTIDE SEQUENCE</scope>
    <source>
        <strain evidence="1">Sampled in the wild</strain>
    </source>
</reference>
<comment type="caution">
    <text evidence="1">The sequence shown here is derived from an EMBL/GenBank/DDBJ whole genome shotgun (WGS) entry which is preliminary data.</text>
</comment>
<accession>A0A8K0K1U0</accession>
<name>A0A8K0K1U0_LADFU</name>
<organism evidence="1 2">
    <name type="scientific">Ladona fulva</name>
    <name type="common">Scarce chaser dragonfly</name>
    <name type="synonym">Libellula fulva</name>
    <dbReference type="NCBI Taxonomy" id="123851"/>
    <lineage>
        <taxon>Eukaryota</taxon>
        <taxon>Metazoa</taxon>
        <taxon>Ecdysozoa</taxon>
        <taxon>Arthropoda</taxon>
        <taxon>Hexapoda</taxon>
        <taxon>Insecta</taxon>
        <taxon>Pterygota</taxon>
        <taxon>Palaeoptera</taxon>
        <taxon>Odonata</taxon>
        <taxon>Epiprocta</taxon>
        <taxon>Anisoptera</taxon>
        <taxon>Libelluloidea</taxon>
        <taxon>Libellulidae</taxon>
        <taxon>Ladona</taxon>
    </lineage>
</organism>
<proteinExistence type="predicted"/>
<evidence type="ECO:0000313" key="2">
    <source>
        <dbReference type="Proteomes" id="UP000792457"/>
    </source>
</evidence>
<sequence>MRTSLGWMLSGDAKTQPHVNLTSTVHHCEDEEDLNELLTRFWKQEDIRVSKKILSPNEQKCEELFFYLQKAYYRLLYRLIALEG</sequence>
<dbReference type="OrthoDB" id="8065733at2759"/>
<dbReference type="AlphaFoldDB" id="A0A8K0K1U0"/>
<keyword evidence="2" id="KW-1185">Reference proteome</keyword>
<gene>
    <name evidence="1" type="ORF">J437_LFUL012514</name>
</gene>
<evidence type="ECO:0000313" key="1">
    <source>
        <dbReference type="EMBL" id="KAG8226418.1"/>
    </source>
</evidence>
<reference evidence="1" key="2">
    <citation type="submission" date="2017-10" db="EMBL/GenBank/DDBJ databases">
        <title>Ladona fulva Genome sequencing and assembly.</title>
        <authorList>
            <person name="Murali S."/>
            <person name="Richards S."/>
            <person name="Bandaranaike D."/>
            <person name="Bellair M."/>
            <person name="Blankenburg K."/>
            <person name="Chao H."/>
            <person name="Dinh H."/>
            <person name="Doddapaneni H."/>
            <person name="Dugan-Rocha S."/>
            <person name="Elkadiri S."/>
            <person name="Gnanaolivu R."/>
            <person name="Hernandez B."/>
            <person name="Skinner E."/>
            <person name="Javaid M."/>
            <person name="Lee S."/>
            <person name="Li M."/>
            <person name="Ming W."/>
            <person name="Munidasa M."/>
            <person name="Muniz J."/>
            <person name="Nguyen L."/>
            <person name="Hughes D."/>
            <person name="Osuji N."/>
            <person name="Pu L.-L."/>
            <person name="Puazo M."/>
            <person name="Qu C."/>
            <person name="Quiroz J."/>
            <person name="Raj R."/>
            <person name="Weissenberger G."/>
            <person name="Xin Y."/>
            <person name="Zou X."/>
            <person name="Han Y."/>
            <person name="Worley K."/>
            <person name="Muzny D."/>
            <person name="Gibbs R."/>
        </authorList>
    </citation>
    <scope>NUCLEOTIDE SEQUENCE</scope>
    <source>
        <strain evidence="1">Sampled in the wild</strain>
    </source>
</reference>
<dbReference type="EMBL" id="KZ308279">
    <property type="protein sequence ID" value="KAG8226418.1"/>
    <property type="molecule type" value="Genomic_DNA"/>
</dbReference>
<dbReference type="Proteomes" id="UP000792457">
    <property type="component" value="Unassembled WGS sequence"/>
</dbReference>